<evidence type="ECO:0000256" key="9">
    <source>
        <dbReference type="ARBA" id="ARBA00022984"/>
    </source>
</evidence>
<reference evidence="18 19" key="1">
    <citation type="journal article" date="2009" name="Stand. Genomic Sci.">
        <title>Complete genome sequence of Stackebrandtia nassauensis type strain (LLR-40K-21).</title>
        <authorList>
            <person name="Munk C."/>
            <person name="Lapidus A."/>
            <person name="Copeland A."/>
            <person name="Jando M."/>
            <person name="Mayilraj S."/>
            <person name="Glavina Del Rio T."/>
            <person name="Nolan M."/>
            <person name="Chen F."/>
            <person name="Lucas S."/>
            <person name="Tice H."/>
            <person name="Cheng J.F."/>
            <person name="Han C."/>
            <person name="Detter J.C."/>
            <person name="Bruce D."/>
            <person name="Goodwin L."/>
            <person name="Chain P."/>
            <person name="Pitluck S."/>
            <person name="Goker M."/>
            <person name="Ovchinikova G."/>
            <person name="Pati A."/>
            <person name="Ivanova N."/>
            <person name="Mavromatis K."/>
            <person name="Chen A."/>
            <person name="Palaniappan K."/>
            <person name="Land M."/>
            <person name="Hauser L."/>
            <person name="Chang Y.J."/>
            <person name="Jeffries C.D."/>
            <person name="Bristow J."/>
            <person name="Eisen J.A."/>
            <person name="Markowitz V."/>
            <person name="Hugenholtz P."/>
            <person name="Kyrpides N.C."/>
            <person name="Klenk H.P."/>
        </authorList>
    </citation>
    <scope>NUCLEOTIDE SEQUENCE [LARGE SCALE GENOMIC DNA]</scope>
    <source>
        <strain evidence="19">DSM 44728 / CIP 108903 / NRRL B-16338 / NBRC 102104 / LLR-40K-21</strain>
    </source>
</reference>
<keyword evidence="15" id="KW-0732">Signal</keyword>
<accession>D3QA54</accession>
<evidence type="ECO:0000259" key="16">
    <source>
        <dbReference type="Pfam" id="PF00905"/>
    </source>
</evidence>
<evidence type="ECO:0000256" key="14">
    <source>
        <dbReference type="SAM" id="MobiDB-lite"/>
    </source>
</evidence>
<dbReference type="InterPro" id="IPR001264">
    <property type="entry name" value="Glyco_trans_51"/>
</dbReference>
<keyword evidence="7" id="KW-0378">Hydrolase</keyword>
<evidence type="ECO:0000256" key="1">
    <source>
        <dbReference type="ARBA" id="ARBA00007090"/>
    </source>
</evidence>
<keyword evidence="11" id="KW-0961">Cell wall biogenesis/degradation</keyword>
<evidence type="ECO:0000256" key="13">
    <source>
        <dbReference type="ARBA" id="ARBA00049902"/>
    </source>
</evidence>
<dbReference type="GO" id="GO:0006508">
    <property type="term" value="P:proteolysis"/>
    <property type="evidence" value="ECO:0007669"/>
    <property type="project" value="UniProtKB-KW"/>
</dbReference>
<evidence type="ECO:0000256" key="6">
    <source>
        <dbReference type="ARBA" id="ARBA00022679"/>
    </source>
</evidence>
<dbReference type="AlphaFoldDB" id="D3QA54"/>
<evidence type="ECO:0000256" key="3">
    <source>
        <dbReference type="ARBA" id="ARBA00022645"/>
    </source>
</evidence>
<feature type="signal peptide" evidence="15">
    <location>
        <begin position="1"/>
        <end position="19"/>
    </location>
</feature>
<dbReference type="InterPro" id="IPR001460">
    <property type="entry name" value="PCN-bd_Tpept"/>
</dbReference>
<feature type="compositionally biased region" description="Basic and acidic residues" evidence="14">
    <location>
        <begin position="253"/>
        <end position="265"/>
    </location>
</feature>
<dbReference type="Gene3D" id="3.40.710.10">
    <property type="entry name" value="DD-peptidase/beta-lactamase superfamily"/>
    <property type="match status" value="1"/>
</dbReference>
<keyword evidence="5 18" id="KW-0328">Glycosyltransferase</keyword>
<dbReference type="Gene3D" id="1.10.3810.10">
    <property type="entry name" value="Biosynthetic peptidoglycan transglycosylase-like"/>
    <property type="match status" value="1"/>
</dbReference>
<dbReference type="InterPro" id="IPR050396">
    <property type="entry name" value="Glycosyltr_51/Transpeptidase"/>
</dbReference>
<dbReference type="GO" id="GO:0009002">
    <property type="term" value="F:serine-type D-Ala-D-Ala carboxypeptidase activity"/>
    <property type="evidence" value="ECO:0007669"/>
    <property type="project" value="UniProtKB-EC"/>
</dbReference>
<evidence type="ECO:0000259" key="17">
    <source>
        <dbReference type="Pfam" id="PF00912"/>
    </source>
</evidence>
<dbReference type="STRING" id="446470.Snas_1056"/>
<dbReference type="RefSeq" id="WP_013016337.1">
    <property type="nucleotide sequence ID" value="NC_013947.1"/>
</dbReference>
<dbReference type="SUPFAM" id="SSF56601">
    <property type="entry name" value="beta-lactamase/transpeptidase-like"/>
    <property type="match status" value="1"/>
</dbReference>
<dbReference type="GO" id="GO:0030288">
    <property type="term" value="C:outer membrane-bounded periplasmic space"/>
    <property type="evidence" value="ECO:0007669"/>
    <property type="project" value="TreeGrafter"/>
</dbReference>
<dbReference type="eggNOG" id="COG0744">
    <property type="taxonomic scope" value="Bacteria"/>
</dbReference>
<dbReference type="CAZy" id="GT51">
    <property type="family name" value="Glycosyltransferase Family 51"/>
</dbReference>
<dbReference type="EMBL" id="CP001778">
    <property type="protein sequence ID" value="ADD40766.1"/>
    <property type="molecule type" value="Genomic_DNA"/>
</dbReference>
<sequence length="705" mass="76382">MCGLFAGVVVAASAFPSLAVVGLTAKASSDGFEGLPTELQDPPAPQTSWLYANDGETLITSFYDESRKEVDLDDIAPVMQKAIIAAEDNRFYEHNGVDLVGVIRAGVANQGGGEVSQGASTLTMQYVRQALTYNAKTNQDVLEATEDTPQRKLREMRYAAAVEKQYSKKEILERYLNLVFLGNQSYGVYAASQAYFSKDPSELELQEAAMLAALPKAPGTIDPSLGEKENKKAKERRNYVLDRMVKTKAISKKQADKAKKTDLDLKPSNQPSDCTAVPQDRKDWGFFCDFFKDWWMNNPQFGSTKDERLNNLKTGGYVIKTTLDPDLQEKAQKEVTKRQKKDSSWALGDVTLDPKTGSVKSMAINRDFSLDISKNGPNSGGSGKGTYPATTVPLLSGGSGKAGAGFQAGSTFKMFTMLAALKQGKSLKTTYDNPKGDYPSKIYGVGYNPTESSCGKRNADGQYAWCPGNDNPKWMAGKADMYRGFGRSVNTYFVQLLEDVGAENAVDMAKSLGIDLRGKGDQENDENPRKKHLWGSFTLGVSDTTVMDVAEAYGTVANDGIHCDPLPVKSMTDSKGNKVDAKPECERVISSDVARAAADAARCPVGDQAQSGKCQDGTFRDGHKIVGRPMAGKTGTTQSNQASWFVGMTPNIVSAGFIADPDVRSKSLPQSYHNLPHEAVSHTMKAALEGEPVENFKKPTGKLVG</sequence>
<proteinExistence type="inferred from homology"/>
<evidence type="ECO:0000256" key="15">
    <source>
        <dbReference type="SAM" id="SignalP"/>
    </source>
</evidence>
<dbReference type="PANTHER" id="PTHR32282">
    <property type="entry name" value="BINDING PROTEIN TRANSPEPTIDASE, PUTATIVE-RELATED"/>
    <property type="match status" value="1"/>
</dbReference>
<dbReference type="Pfam" id="PF00912">
    <property type="entry name" value="Transgly"/>
    <property type="match status" value="1"/>
</dbReference>
<feature type="chain" id="PRO_5038914269" evidence="15">
    <location>
        <begin position="20"/>
        <end position="705"/>
    </location>
</feature>
<evidence type="ECO:0000256" key="12">
    <source>
        <dbReference type="ARBA" id="ARBA00034000"/>
    </source>
</evidence>
<organism evidence="18 19">
    <name type="scientific">Stackebrandtia nassauensis (strain DSM 44728 / CIP 108903 / NRRL B-16338 / NBRC 102104 / LLR-40K-21)</name>
    <dbReference type="NCBI Taxonomy" id="446470"/>
    <lineage>
        <taxon>Bacteria</taxon>
        <taxon>Bacillati</taxon>
        <taxon>Actinomycetota</taxon>
        <taxon>Actinomycetes</taxon>
        <taxon>Glycomycetales</taxon>
        <taxon>Glycomycetaceae</taxon>
        <taxon>Stackebrandtia</taxon>
    </lineage>
</organism>
<dbReference type="PANTHER" id="PTHR32282:SF33">
    <property type="entry name" value="PEPTIDOGLYCAN GLYCOSYLTRANSFERASE"/>
    <property type="match status" value="1"/>
</dbReference>
<comment type="catalytic activity">
    <reaction evidence="12">
        <text>Preferential cleavage: (Ac)2-L-Lys-D-Ala-|-D-Ala. Also transpeptidation of peptidyl-alanyl moieties that are N-acyl substituents of D-alanine.</text>
        <dbReference type="EC" id="3.4.16.4"/>
    </reaction>
</comment>
<keyword evidence="8" id="KW-0133">Cell shape</keyword>
<evidence type="ECO:0000313" key="19">
    <source>
        <dbReference type="Proteomes" id="UP000000844"/>
    </source>
</evidence>
<dbReference type="HOGENOM" id="CLU_006354_2_6_11"/>
<evidence type="ECO:0000256" key="10">
    <source>
        <dbReference type="ARBA" id="ARBA00023268"/>
    </source>
</evidence>
<dbReference type="InterPro" id="IPR023346">
    <property type="entry name" value="Lysozyme-like_dom_sf"/>
</dbReference>
<feature type="domain" description="Penicillin-binding protein transpeptidase" evidence="16">
    <location>
        <begin position="476"/>
        <end position="661"/>
    </location>
</feature>
<dbReference type="GO" id="GO:0009252">
    <property type="term" value="P:peptidoglycan biosynthetic process"/>
    <property type="evidence" value="ECO:0007669"/>
    <property type="project" value="UniProtKB-KW"/>
</dbReference>
<dbReference type="InterPro" id="IPR012338">
    <property type="entry name" value="Beta-lactam/transpept-like"/>
</dbReference>
<evidence type="ECO:0000256" key="8">
    <source>
        <dbReference type="ARBA" id="ARBA00022960"/>
    </source>
</evidence>
<keyword evidence="6 18" id="KW-0808">Transferase</keyword>
<dbReference type="SUPFAM" id="SSF53955">
    <property type="entry name" value="Lysozyme-like"/>
    <property type="match status" value="1"/>
</dbReference>
<comment type="catalytic activity">
    <reaction evidence="13">
        <text>[GlcNAc-(1-&gt;4)-Mur2Ac(oyl-L-Ala-gamma-D-Glu-L-Lys-D-Ala-D-Ala)](n)-di-trans,octa-cis-undecaprenyl diphosphate + beta-D-GlcNAc-(1-&gt;4)-Mur2Ac(oyl-L-Ala-gamma-D-Glu-L-Lys-D-Ala-D-Ala)-di-trans,octa-cis-undecaprenyl diphosphate = [GlcNAc-(1-&gt;4)-Mur2Ac(oyl-L-Ala-gamma-D-Glu-L-Lys-D-Ala-D-Ala)](n+1)-di-trans,octa-cis-undecaprenyl diphosphate + di-trans,octa-cis-undecaprenyl diphosphate + H(+)</text>
        <dbReference type="Rhea" id="RHEA:23708"/>
        <dbReference type="Rhea" id="RHEA-COMP:9602"/>
        <dbReference type="Rhea" id="RHEA-COMP:9603"/>
        <dbReference type="ChEBI" id="CHEBI:15378"/>
        <dbReference type="ChEBI" id="CHEBI:58405"/>
        <dbReference type="ChEBI" id="CHEBI:60033"/>
        <dbReference type="ChEBI" id="CHEBI:78435"/>
        <dbReference type="EC" id="2.4.99.28"/>
    </reaction>
</comment>
<keyword evidence="4" id="KW-0645">Protease</keyword>
<evidence type="ECO:0000256" key="7">
    <source>
        <dbReference type="ARBA" id="ARBA00022801"/>
    </source>
</evidence>
<dbReference type="FunFam" id="1.10.3810.10:FF:000001">
    <property type="entry name" value="Penicillin-binding protein 1A"/>
    <property type="match status" value="1"/>
</dbReference>
<keyword evidence="9" id="KW-0573">Peptidoglycan synthesis</keyword>
<feature type="region of interest" description="Disordered" evidence="14">
    <location>
        <begin position="252"/>
        <end position="276"/>
    </location>
</feature>
<keyword evidence="10" id="KW-0511">Multifunctional enzyme</keyword>
<dbReference type="OrthoDB" id="9766909at2"/>
<name>D3QA54_STANL</name>
<dbReference type="EC" id="2.4.1.129" evidence="18"/>
<dbReference type="KEGG" id="sna:Snas_1056"/>
<keyword evidence="19" id="KW-1185">Reference proteome</keyword>
<evidence type="ECO:0000256" key="5">
    <source>
        <dbReference type="ARBA" id="ARBA00022676"/>
    </source>
</evidence>
<comment type="similarity">
    <text evidence="2">In the N-terminal section; belongs to the glycosyltransferase 51 family.</text>
</comment>
<dbReference type="InterPro" id="IPR036950">
    <property type="entry name" value="PBP_transglycosylase"/>
</dbReference>
<comment type="similarity">
    <text evidence="1">In the C-terminal section; belongs to the transpeptidase family.</text>
</comment>
<feature type="domain" description="Glycosyl transferase family 51" evidence="17">
    <location>
        <begin position="58"/>
        <end position="244"/>
    </location>
</feature>
<evidence type="ECO:0000256" key="4">
    <source>
        <dbReference type="ARBA" id="ARBA00022670"/>
    </source>
</evidence>
<feature type="domain" description="Penicillin-binding protein transpeptidase" evidence="16">
    <location>
        <begin position="350"/>
        <end position="456"/>
    </location>
</feature>
<dbReference type="GO" id="GO:0008658">
    <property type="term" value="F:penicillin binding"/>
    <property type="evidence" value="ECO:0007669"/>
    <property type="project" value="InterPro"/>
</dbReference>
<evidence type="ECO:0000313" key="18">
    <source>
        <dbReference type="EMBL" id="ADD40766.1"/>
    </source>
</evidence>
<dbReference type="Proteomes" id="UP000000844">
    <property type="component" value="Chromosome"/>
</dbReference>
<keyword evidence="3" id="KW-0121">Carboxypeptidase</keyword>
<dbReference type="Pfam" id="PF00905">
    <property type="entry name" value="Transpeptidase"/>
    <property type="match status" value="2"/>
</dbReference>
<protein>
    <submittedName>
        <fullName evidence="18">Peptidoglycan glycosyltransferase</fullName>
        <ecNumber evidence="18">2.4.1.129</ecNumber>
    </submittedName>
</protein>
<dbReference type="GO" id="GO:0008955">
    <property type="term" value="F:peptidoglycan glycosyltransferase activity"/>
    <property type="evidence" value="ECO:0007669"/>
    <property type="project" value="UniProtKB-EC"/>
</dbReference>
<dbReference type="GO" id="GO:0071555">
    <property type="term" value="P:cell wall organization"/>
    <property type="evidence" value="ECO:0007669"/>
    <property type="project" value="UniProtKB-KW"/>
</dbReference>
<evidence type="ECO:0000256" key="11">
    <source>
        <dbReference type="ARBA" id="ARBA00023316"/>
    </source>
</evidence>
<gene>
    <name evidence="18" type="ordered locus">Snas_1056</name>
</gene>
<evidence type="ECO:0000256" key="2">
    <source>
        <dbReference type="ARBA" id="ARBA00007739"/>
    </source>
</evidence>
<dbReference type="GO" id="GO:0008360">
    <property type="term" value="P:regulation of cell shape"/>
    <property type="evidence" value="ECO:0007669"/>
    <property type="project" value="UniProtKB-KW"/>
</dbReference>